<dbReference type="Pfam" id="PF02706">
    <property type="entry name" value="Wzz"/>
    <property type="match status" value="1"/>
</dbReference>
<dbReference type="Proteomes" id="UP000190962">
    <property type="component" value="Unassembled WGS sequence"/>
</dbReference>
<accession>A0A1T2DLD7</accession>
<evidence type="ECO:0000256" key="6">
    <source>
        <dbReference type="SAM" id="Phobius"/>
    </source>
</evidence>
<evidence type="ECO:0000256" key="4">
    <source>
        <dbReference type="ARBA" id="ARBA00022989"/>
    </source>
</evidence>
<keyword evidence="2" id="KW-1003">Cell membrane</keyword>
<name>A0A1T2DLD7_SOVGS</name>
<dbReference type="GO" id="GO:0005886">
    <property type="term" value="C:plasma membrane"/>
    <property type="evidence" value="ECO:0007669"/>
    <property type="project" value="UniProtKB-SubCell"/>
</dbReference>
<keyword evidence="3 6" id="KW-0812">Transmembrane</keyword>
<sequence length="243" mass="27269">MVVREEQHQQIMAYTGEQVFAHTEEKPLDLRAYWSVIIRRKWLIAIVALLVLFGTFIMTSMETPIYRSSTTVEIGNESGNITSFDDIAMRNTGGQDYFWTQYELLKSRAVAGRVASDLGLVSVNQVSGNQQVSIFRQFTTWVKNLVAKIKEFFGADPVGRIDIVPLNPSSESSIQNHLLSNLLLETIRQSRVIRISYDSPDPNLAAKVVNDISVIYNGLDASDFNHTRIQLTSATDGLIPKNT</sequence>
<dbReference type="InterPro" id="IPR003856">
    <property type="entry name" value="LPS_length_determ_N"/>
</dbReference>
<feature type="domain" description="Polysaccharide chain length determinant N-terminal" evidence="7">
    <location>
        <begin position="28"/>
        <end position="118"/>
    </location>
</feature>
<evidence type="ECO:0000256" key="1">
    <source>
        <dbReference type="ARBA" id="ARBA00004651"/>
    </source>
</evidence>
<evidence type="ECO:0000259" key="7">
    <source>
        <dbReference type="Pfam" id="PF02706"/>
    </source>
</evidence>
<evidence type="ECO:0000256" key="5">
    <source>
        <dbReference type="ARBA" id="ARBA00023136"/>
    </source>
</evidence>
<organism evidence="8 9">
    <name type="scientific">Solemya velum gill symbiont</name>
    <dbReference type="NCBI Taxonomy" id="2340"/>
    <lineage>
        <taxon>Bacteria</taxon>
        <taxon>Pseudomonadati</taxon>
        <taxon>Pseudomonadota</taxon>
        <taxon>Gammaproteobacteria</taxon>
        <taxon>sulfur-oxidizing symbionts</taxon>
    </lineage>
</organism>
<proteinExistence type="predicted"/>
<evidence type="ECO:0000256" key="2">
    <source>
        <dbReference type="ARBA" id="ARBA00022475"/>
    </source>
</evidence>
<evidence type="ECO:0000313" key="8">
    <source>
        <dbReference type="EMBL" id="OOY35087.1"/>
    </source>
</evidence>
<evidence type="ECO:0000313" key="9">
    <source>
        <dbReference type="Proteomes" id="UP000190962"/>
    </source>
</evidence>
<reference evidence="8 9" key="1">
    <citation type="submission" date="2016-11" db="EMBL/GenBank/DDBJ databases">
        <title>Mixed transmission modes and dynamic genome evolution in an obligate animal-bacterial symbiosis.</title>
        <authorList>
            <person name="Russell S.L."/>
            <person name="Corbett-Detig R.B."/>
            <person name="Cavanaugh C.M."/>
        </authorList>
    </citation>
    <scope>NUCLEOTIDE SEQUENCE [LARGE SCALE GENOMIC DNA]</scope>
    <source>
        <strain evidence="8">MA-KB16</strain>
    </source>
</reference>
<dbReference type="InterPro" id="IPR050445">
    <property type="entry name" value="Bact_polysacc_biosynth/exp"/>
</dbReference>
<protein>
    <recommendedName>
        <fullName evidence="7">Polysaccharide chain length determinant N-terminal domain-containing protein</fullName>
    </recommendedName>
</protein>
<dbReference type="PANTHER" id="PTHR32309:SF13">
    <property type="entry name" value="FERRIC ENTEROBACTIN TRANSPORT PROTEIN FEPE"/>
    <property type="match status" value="1"/>
</dbReference>
<feature type="transmembrane region" description="Helical" evidence="6">
    <location>
        <begin position="42"/>
        <end position="61"/>
    </location>
</feature>
<evidence type="ECO:0000256" key="3">
    <source>
        <dbReference type="ARBA" id="ARBA00022692"/>
    </source>
</evidence>
<gene>
    <name evidence="8" type="ORF">BOV88_07150</name>
</gene>
<dbReference type="AlphaFoldDB" id="A0A1T2DLD7"/>
<dbReference type="PANTHER" id="PTHR32309">
    <property type="entry name" value="TYROSINE-PROTEIN KINASE"/>
    <property type="match status" value="1"/>
</dbReference>
<keyword evidence="4 6" id="KW-1133">Transmembrane helix</keyword>
<dbReference type="GO" id="GO:0004713">
    <property type="term" value="F:protein tyrosine kinase activity"/>
    <property type="evidence" value="ECO:0007669"/>
    <property type="project" value="TreeGrafter"/>
</dbReference>
<comment type="caution">
    <text evidence="8">The sequence shown here is derived from an EMBL/GenBank/DDBJ whole genome shotgun (WGS) entry which is preliminary data.</text>
</comment>
<comment type="subcellular location">
    <subcellularLocation>
        <location evidence="1">Cell membrane</location>
        <topology evidence="1">Multi-pass membrane protein</topology>
    </subcellularLocation>
</comment>
<dbReference type="EMBL" id="MPNX01000008">
    <property type="protein sequence ID" value="OOY35087.1"/>
    <property type="molecule type" value="Genomic_DNA"/>
</dbReference>
<keyword evidence="5 6" id="KW-0472">Membrane</keyword>